<name>D3UIM9_HELM1</name>
<protein>
    <submittedName>
        <fullName evidence="1">Uncharacterized protein</fullName>
    </submittedName>
</protein>
<dbReference type="KEGG" id="hms:HMU10990"/>
<accession>D3UIM9</accession>
<gene>
    <name evidence="1" type="ordered locus">HMU10990</name>
</gene>
<dbReference type="Proteomes" id="UP000001522">
    <property type="component" value="Chromosome"/>
</dbReference>
<evidence type="ECO:0000313" key="2">
    <source>
        <dbReference type="Proteomes" id="UP000001522"/>
    </source>
</evidence>
<dbReference type="RefSeq" id="WP_013023424.1">
    <property type="nucleotide sequence ID" value="NC_013949.1"/>
</dbReference>
<reference evidence="1 2" key="1">
    <citation type="journal article" date="2010" name="BMC Genomics">
        <title>Comparative genomics and proteomics of Helicobacter mustelae, an ulcerogenic and carcinogenic gastric pathogen.</title>
        <authorList>
            <person name="O'Toole P.W."/>
            <person name="Snelling W.J."/>
            <person name="Canchaya C."/>
            <person name="Forde B.M."/>
            <person name="Hardie K.R."/>
            <person name="Josenhans C."/>
            <person name="Graham R.L.J."/>
            <person name="McMullan G."/>
            <person name="Parkhill J."/>
            <person name="Belda E."/>
            <person name="Bentley S.D."/>
        </authorList>
    </citation>
    <scope>NUCLEOTIDE SEQUENCE [LARGE SCALE GENOMIC DNA]</scope>
    <source>
        <strain evidence="2">ATCC 43772 / LMG 18044 / NCTC 12198 / 12198</strain>
    </source>
</reference>
<sequence length="71" mass="8566">MRCRFCPKLKKYDIFWILFMCAAIWGVNKYQNYKVHQAKQKDVERLHELQKRCMFGDEDACKQKHQKSPAG</sequence>
<dbReference type="HOGENOM" id="CLU_2734487_0_0_7"/>
<organism evidence="1 2">
    <name type="scientific">Helicobacter mustelae (strain ATCC 43772 / CCUG 25715 / CIP 103759 / LMG 18044 / NCTC 12198 / R85-136P)</name>
    <name type="common">Campylobacter mustelae</name>
    <dbReference type="NCBI Taxonomy" id="679897"/>
    <lineage>
        <taxon>Bacteria</taxon>
        <taxon>Pseudomonadati</taxon>
        <taxon>Campylobacterota</taxon>
        <taxon>Epsilonproteobacteria</taxon>
        <taxon>Campylobacterales</taxon>
        <taxon>Helicobacteraceae</taxon>
        <taxon>Helicobacter</taxon>
    </lineage>
</organism>
<dbReference type="EMBL" id="FN555004">
    <property type="protein sequence ID" value="CBG40354.1"/>
    <property type="molecule type" value="Genomic_DNA"/>
</dbReference>
<proteinExistence type="predicted"/>
<dbReference type="AlphaFoldDB" id="D3UIM9"/>
<evidence type="ECO:0000313" key="1">
    <source>
        <dbReference type="EMBL" id="CBG40354.1"/>
    </source>
</evidence>
<keyword evidence="2" id="KW-1185">Reference proteome</keyword>
<dbReference type="STRING" id="679897.HMU10990"/>